<dbReference type="EMBL" id="BSNI01000002">
    <property type="protein sequence ID" value="GLQ18765.1"/>
    <property type="molecule type" value="Genomic_DNA"/>
</dbReference>
<dbReference type="InterPro" id="IPR038740">
    <property type="entry name" value="BioF2-like_GNAT_dom"/>
</dbReference>
<dbReference type="InterPro" id="IPR016181">
    <property type="entry name" value="Acyl_CoA_acyltransferase"/>
</dbReference>
<evidence type="ECO:0000313" key="2">
    <source>
        <dbReference type="EMBL" id="GLQ18765.1"/>
    </source>
</evidence>
<name>A0ABQ5UU02_9HYPH</name>
<feature type="domain" description="BioF2-like acetyltransferase" evidence="1">
    <location>
        <begin position="191"/>
        <end position="340"/>
    </location>
</feature>
<proteinExistence type="predicted"/>
<protein>
    <recommendedName>
        <fullName evidence="1">BioF2-like acetyltransferase domain-containing protein</fullName>
    </recommendedName>
</protein>
<dbReference type="RefSeq" id="WP_284365824.1">
    <property type="nucleotide sequence ID" value="NZ_BSNI01000002.1"/>
</dbReference>
<accession>A0ABQ5UU02</accession>
<keyword evidence="3" id="KW-1185">Reference proteome</keyword>
<dbReference type="SUPFAM" id="SSF55729">
    <property type="entry name" value="Acyl-CoA N-acyltransferases (Nat)"/>
    <property type="match status" value="1"/>
</dbReference>
<gene>
    <name evidence="2" type="ORF">GCM10007879_30140</name>
</gene>
<reference evidence="2" key="1">
    <citation type="journal article" date="2014" name="Int. J. Syst. Evol. Microbiol.">
        <title>Complete genome of a new Firmicutes species belonging to the dominant human colonic microbiota ('Ruminococcus bicirculans') reveals two chromosomes and a selective capacity to utilize plant glucans.</title>
        <authorList>
            <consortium name="NISC Comparative Sequencing Program"/>
            <person name="Wegmann U."/>
            <person name="Louis P."/>
            <person name="Goesmann A."/>
            <person name="Henrissat B."/>
            <person name="Duncan S.H."/>
            <person name="Flint H.J."/>
        </authorList>
    </citation>
    <scope>NUCLEOTIDE SEQUENCE</scope>
    <source>
        <strain evidence="2">NBRC 107169</strain>
    </source>
</reference>
<dbReference type="Pfam" id="PF13480">
    <property type="entry name" value="Acetyltransf_6"/>
    <property type="match status" value="1"/>
</dbReference>
<evidence type="ECO:0000313" key="3">
    <source>
        <dbReference type="Proteomes" id="UP001161405"/>
    </source>
</evidence>
<comment type="caution">
    <text evidence="2">The sequence shown here is derived from an EMBL/GenBank/DDBJ whole genome shotgun (WGS) entry which is preliminary data.</text>
</comment>
<organism evidence="2 3">
    <name type="scientific">Maritalea porphyrae</name>
    <dbReference type="NCBI Taxonomy" id="880732"/>
    <lineage>
        <taxon>Bacteria</taxon>
        <taxon>Pseudomonadati</taxon>
        <taxon>Pseudomonadota</taxon>
        <taxon>Alphaproteobacteria</taxon>
        <taxon>Hyphomicrobiales</taxon>
        <taxon>Devosiaceae</taxon>
        <taxon>Maritalea</taxon>
    </lineage>
</organism>
<sequence>MKLADEHKNGKSALVHDGSPSDWKPMFTVTSDIYEVEPQWRALEAFGIQSPGQSFDFVRSWVEQCEIPLQRQFYVTAYCNREPFVVLPLMMTRRLGATVLTWFVGSHVACNGPLINTAIMSKLSEDDRKEFWRTLVRALPPSDAVYMPGVLTGENIEFEAFEGQSKKPVCDYVYRTEFDSWEEADKERRDRKRRRRDKQHRQKLDALGKVELKSFELPGEIVHPLKTVFAQKRVRFEQLDIEDPFADEKVRAAYADVFATANSVRPIIYALCLDGEVISARYCIAHQRKLFMLISSMTDDAGVMAGSPGNQCLLEVLKTELNDDGFNLVDIGVGEADEKRRWCNVMQPVCTCFIPRTVKGWVFFVAQAGIERLKMVVKGNAKLFAFYKTIRGILPPVLKT</sequence>
<reference evidence="2" key="2">
    <citation type="submission" date="2023-01" db="EMBL/GenBank/DDBJ databases">
        <title>Draft genome sequence of Maritalea porphyrae strain NBRC 107169.</title>
        <authorList>
            <person name="Sun Q."/>
            <person name="Mori K."/>
        </authorList>
    </citation>
    <scope>NUCLEOTIDE SEQUENCE</scope>
    <source>
        <strain evidence="2">NBRC 107169</strain>
    </source>
</reference>
<dbReference type="Proteomes" id="UP001161405">
    <property type="component" value="Unassembled WGS sequence"/>
</dbReference>
<evidence type="ECO:0000259" key="1">
    <source>
        <dbReference type="Pfam" id="PF13480"/>
    </source>
</evidence>